<sequence>MSTRTKALNAYRHGLRATRIAFRNDAEVLLAARAKMRSGMLCPPDPKLTTEDQIQHLEDVAVFLRRNLVQGKKVDGSSTKEPRYHLNIHKDTELGDNETIADPTARVKTNLKARPFKCSDKKQ</sequence>
<dbReference type="GO" id="GO:0005759">
    <property type="term" value="C:mitochondrial matrix"/>
    <property type="evidence" value="ECO:0007669"/>
    <property type="project" value="UniProtKB-SubCell"/>
</dbReference>
<evidence type="ECO:0000256" key="1">
    <source>
        <dbReference type="ARBA" id="ARBA00004305"/>
    </source>
</evidence>
<evidence type="ECO:0000313" key="11">
    <source>
        <dbReference type="EMBL" id="QID78981.1"/>
    </source>
</evidence>
<name>A0A6C1DQ86_SACPS</name>
<evidence type="ECO:0000256" key="5">
    <source>
        <dbReference type="ARBA" id="ARBA00022946"/>
    </source>
</evidence>
<evidence type="ECO:0000256" key="9">
    <source>
        <dbReference type="ARBA" id="ARBA00031833"/>
    </source>
</evidence>
<protein>
    <recommendedName>
        <fullName evidence="4">Mitochondrial zinc maintenance protein 1, mitochondrial</fullName>
    </recommendedName>
    <alternativeName>
        <fullName evidence="10">Altered inheritance of mitochondria protein 8</fullName>
    </alternativeName>
    <alternativeName>
        <fullName evidence="9">Found in mitochondrial proteome protein 36</fullName>
    </alternativeName>
</protein>
<evidence type="ECO:0000256" key="6">
    <source>
        <dbReference type="ARBA" id="ARBA00023128"/>
    </source>
</evidence>
<evidence type="ECO:0000256" key="10">
    <source>
        <dbReference type="ARBA" id="ARBA00032373"/>
    </source>
</evidence>
<dbReference type="GO" id="GO:0044183">
    <property type="term" value="F:protein folding chaperone"/>
    <property type="evidence" value="ECO:0007669"/>
    <property type="project" value="TreeGrafter"/>
</dbReference>
<comment type="subunit">
    <text evidence="3">Interacts with RIP1.</text>
</comment>
<dbReference type="CDD" id="cd20267">
    <property type="entry name" value="Complex1_LYR_LYRM7"/>
    <property type="match status" value="1"/>
</dbReference>
<evidence type="ECO:0000313" key="12">
    <source>
        <dbReference type="Proteomes" id="UP000501346"/>
    </source>
</evidence>
<dbReference type="InterPro" id="IPR050435">
    <property type="entry name" value="MZM1/LYRM7"/>
</dbReference>
<comment type="subcellular location">
    <subcellularLocation>
        <location evidence="1">Mitochondrion matrix</location>
    </subcellularLocation>
</comment>
<evidence type="ECO:0000256" key="2">
    <source>
        <dbReference type="ARBA" id="ARBA00009949"/>
    </source>
</evidence>
<keyword evidence="12" id="KW-1185">Reference proteome</keyword>
<reference evidence="11 12" key="1">
    <citation type="journal article" date="2019" name="BMC Genomics">
        <title>Chromosome level assembly and comparative genome analysis confirm lager-brewing yeasts originated from a single hybridization.</title>
        <authorList>
            <person name="Salazar A.N."/>
            <person name="Gorter de Vries A.R."/>
            <person name="van den Broek M."/>
            <person name="Brouwers N."/>
            <person name="de la Torre Cortes P."/>
            <person name="Kuijpers N.G.A."/>
            <person name="Daran J.G."/>
            <person name="Abeel T."/>
        </authorList>
    </citation>
    <scope>NUCLEOTIDE SEQUENCE [LARGE SCALE GENOMIC DNA]</scope>
    <source>
        <strain evidence="11 12">CBS 1483</strain>
    </source>
</reference>
<dbReference type="EMBL" id="CP048985">
    <property type="protein sequence ID" value="QID78981.1"/>
    <property type="molecule type" value="Genomic_DNA"/>
</dbReference>
<comment type="similarity">
    <text evidence="2">Belongs to the complex I LYR family. MZM1 subfamily.</text>
</comment>
<evidence type="ECO:0000256" key="3">
    <source>
        <dbReference type="ARBA" id="ARBA00011589"/>
    </source>
</evidence>
<dbReference type="PANTHER" id="PTHR46749:SF1">
    <property type="entry name" value="COMPLEX III ASSEMBLY FACTOR LYRM7"/>
    <property type="match status" value="1"/>
</dbReference>
<accession>A0A6C1DQ86</accession>
<comment type="function">
    <text evidence="8">Assembly factor required for Rieske Fe-S protein RIP1 incorporation into the cytochrome b-c1 (CIII) complex. Functions as a chaperone, binding to this subunit within the mitochondrial matrix and stabilizing it prior to its translocation and insertion into the late CIII dimeric intermediate within the mitochondrial inner membrane. Modulates the mitochondrial matrix zinc pool.</text>
</comment>
<gene>
    <name evidence="11" type="primary">MZM1_1</name>
    <name evidence="11" type="ORF">GRS66_001213</name>
</gene>
<dbReference type="SMR" id="A0A6C1DQ86"/>
<dbReference type="Proteomes" id="UP000501346">
    <property type="component" value="Chromosome ScIV"/>
</dbReference>
<proteinExistence type="inferred from homology"/>
<keyword evidence="6" id="KW-0496">Mitochondrion</keyword>
<evidence type="ECO:0000256" key="7">
    <source>
        <dbReference type="ARBA" id="ARBA00023186"/>
    </source>
</evidence>
<dbReference type="GO" id="GO:0034551">
    <property type="term" value="P:mitochondrial respiratory chain complex III assembly"/>
    <property type="evidence" value="ECO:0007669"/>
    <property type="project" value="InterPro"/>
</dbReference>
<keyword evidence="5" id="KW-0809">Transit peptide</keyword>
<dbReference type="PANTHER" id="PTHR46749">
    <property type="entry name" value="COMPLEX III ASSEMBLY FACTOR LYRM7"/>
    <property type="match status" value="1"/>
</dbReference>
<dbReference type="OrthoDB" id="529194at2759"/>
<dbReference type="AlphaFoldDB" id="A0A6C1DQ86"/>
<evidence type="ECO:0000256" key="8">
    <source>
        <dbReference type="ARBA" id="ARBA00025268"/>
    </source>
</evidence>
<evidence type="ECO:0000256" key="4">
    <source>
        <dbReference type="ARBA" id="ARBA00015108"/>
    </source>
</evidence>
<keyword evidence="7" id="KW-0143">Chaperone</keyword>
<organism evidence="11 12">
    <name type="scientific">Saccharomyces pastorianus</name>
    <name type="common">Lager yeast</name>
    <name type="synonym">Saccharomyces cerevisiae x Saccharomyces eubayanus</name>
    <dbReference type="NCBI Taxonomy" id="27292"/>
    <lineage>
        <taxon>Eukaryota</taxon>
        <taxon>Fungi</taxon>
        <taxon>Dikarya</taxon>
        <taxon>Ascomycota</taxon>
        <taxon>Saccharomycotina</taxon>
        <taxon>Saccharomycetes</taxon>
        <taxon>Saccharomycetales</taxon>
        <taxon>Saccharomycetaceae</taxon>
        <taxon>Saccharomyces</taxon>
    </lineage>
</organism>
<dbReference type="InterPro" id="IPR045298">
    <property type="entry name" value="Complex1_LYR_LYRM7"/>
</dbReference>